<dbReference type="OrthoDB" id="10263155at2759"/>
<reference evidence="2 3" key="1">
    <citation type="submission" date="2018-06" db="EMBL/GenBank/DDBJ databases">
        <title>Comparative genomics reveals the genomic features of Rhizophagus irregularis, R. cerebriforme, R. diaphanum and Gigaspora rosea, and their symbiotic lifestyle signature.</title>
        <authorList>
            <person name="Morin E."/>
            <person name="San Clemente H."/>
            <person name="Chen E.C.H."/>
            <person name="De La Providencia I."/>
            <person name="Hainaut M."/>
            <person name="Kuo A."/>
            <person name="Kohler A."/>
            <person name="Murat C."/>
            <person name="Tang N."/>
            <person name="Roy S."/>
            <person name="Loubradou J."/>
            <person name="Henrissat B."/>
            <person name="Grigoriev I.V."/>
            <person name="Corradi N."/>
            <person name="Roux C."/>
            <person name="Martin F.M."/>
        </authorList>
    </citation>
    <scope>NUCLEOTIDE SEQUENCE [LARGE SCALE GENOMIC DNA]</scope>
    <source>
        <strain evidence="2 3">DAOM 227022</strain>
    </source>
</reference>
<evidence type="ECO:0000313" key="2">
    <source>
        <dbReference type="EMBL" id="RIA96461.1"/>
    </source>
</evidence>
<organism evidence="2 3">
    <name type="scientific">Glomus cerebriforme</name>
    <dbReference type="NCBI Taxonomy" id="658196"/>
    <lineage>
        <taxon>Eukaryota</taxon>
        <taxon>Fungi</taxon>
        <taxon>Fungi incertae sedis</taxon>
        <taxon>Mucoromycota</taxon>
        <taxon>Glomeromycotina</taxon>
        <taxon>Glomeromycetes</taxon>
        <taxon>Glomerales</taxon>
        <taxon>Glomeraceae</taxon>
        <taxon>Glomus</taxon>
    </lineage>
</organism>
<keyword evidence="3" id="KW-1185">Reference proteome</keyword>
<gene>
    <name evidence="2" type="ORF">C1645_754788</name>
</gene>
<evidence type="ECO:0000259" key="1">
    <source>
        <dbReference type="Pfam" id="PF04457"/>
    </source>
</evidence>
<accession>A0A397TN63</accession>
<feature type="domain" description="MJ1316 RNA cyclic group end recognition" evidence="1">
    <location>
        <begin position="7"/>
        <end position="73"/>
    </location>
</feature>
<dbReference type="Proteomes" id="UP000265703">
    <property type="component" value="Unassembled WGS sequence"/>
</dbReference>
<dbReference type="Pfam" id="PF04457">
    <property type="entry name" value="MJ1316"/>
    <property type="match status" value="1"/>
</dbReference>
<sequence length="163" mass="19826">MSKAQRLKPAHKIYERLLWDQDCVPGANFVIGYEDRFLGIMETTREEFESEEIPFHRIRYFKDSETGQHIWDREKRIDLITHQRNHIITKILGNNNHVLFLYFQQNLKRIILKNVVKNIDYENVMKLNKSRRRKNVLRLNIIKCTKIKCVKWKNEFCAFNNFK</sequence>
<name>A0A397TN63_9GLOM</name>
<protein>
    <recommendedName>
        <fullName evidence="1">MJ1316 RNA cyclic group end recognition domain-containing protein</fullName>
    </recommendedName>
</protein>
<dbReference type="EMBL" id="QKYT01000044">
    <property type="protein sequence ID" value="RIA96461.1"/>
    <property type="molecule type" value="Genomic_DNA"/>
</dbReference>
<evidence type="ECO:0000313" key="3">
    <source>
        <dbReference type="Proteomes" id="UP000265703"/>
    </source>
</evidence>
<comment type="caution">
    <text evidence="2">The sequence shown here is derived from an EMBL/GenBank/DDBJ whole genome shotgun (WGS) entry which is preliminary data.</text>
</comment>
<dbReference type="AlphaFoldDB" id="A0A397TN63"/>
<dbReference type="STRING" id="658196.A0A397TN63"/>
<proteinExistence type="predicted"/>
<dbReference type="InterPro" id="IPR040459">
    <property type="entry name" value="MJ1316"/>
</dbReference>